<name>S3IPY9_9ENTR</name>
<keyword evidence="1" id="KW-1133">Transmembrane helix</keyword>
<organism evidence="2 3">
    <name type="scientific">Cedecea davisae DSM 4568</name>
    <dbReference type="NCBI Taxonomy" id="566551"/>
    <lineage>
        <taxon>Bacteria</taxon>
        <taxon>Pseudomonadati</taxon>
        <taxon>Pseudomonadota</taxon>
        <taxon>Gammaproteobacteria</taxon>
        <taxon>Enterobacterales</taxon>
        <taxon>Enterobacteriaceae</taxon>
        <taxon>Cedecea</taxon>
    </lineage>
</organism>
<comment type="caution">
    <text evidence="2">The sequence shown here is derived from an EMBL/GenBank/DDBJ whole genome shotgun (WGS) entry which is preliminary data.</text>
</comment>
<evidence type="ECO:0000256" key="1">
    <source>
        <dbReference type="SAM" id="Phobius"/>
    </source>
</evidence>
<protein>
    <submittedName>
        <fullName evidence="2">Uncharacterized protein</fullName>
    </submittedName>
</protein>
<evidence type="ECO:0000313" key="2">
    <source>
        <dbReference type="EMBL" id="EPF15868.1"/>
    </source>
</evidence>
<dbReference type="AlphaFoldDB" id="S3IPY9"/>
<keyword evidence="1" id="KW-0472">Membrane</keyword>
<dbReference type="STRING" id="566551.HMPREF0201_03043"/>
<feature type="transmembrane region" description="Helical" evidence="1">
    <location>
        <begin position="12"/>
        <end position="30"/>
    </location>
</feature>
<evidence type="ECO:0000313" key="3">
    <source>
        <dbReference type="Proteomes" id="UP000014585"/>
    </source>
</evidence>
<proteinExistence type="predicted"/>
<dbReference type="Proteomes" id="UP000014585">
    <property type="component" value="Unassembled WGS sequence"/>
</dbReference>
<reference evidence="2 3" key="1">
    <citation type="submission" date="2013-04" db="EMBL/GenBank/DDBJ databases">
        <authorList>
            <person name="Weinstock G."/>
            <person name="Sodergren E."/>
            <person name="Lobos E.A."/>
            <person name="Fulton L."/>
            <person name="Fulton R."/>
            <person name="Courtney L."/>
            <person name="Fronick C."/>
            <person name="O'Laughlin M."/>
            <person name="Godfrey J."/>
            <person name="Wilson R.M."/>
            <person name="Miner T."/>
            <person name="Farmer C."/>
            <person name="Delehaunty K."/>
            <person name="Cordes M."/>
            <person name="Minx P."/>
            <person name="Tomlinson C."/>
            <person name="Chen J."/>
            <person name="Wollam A."/>
            <person name="Pepin K.H."/>
            <person name="Palsikar V.B."/>
            <person name="Zhang X."/>
            <person name="Suruliraj S."/>
            <person name="Perna N.T."/>
            <person name="Plunkett G."/>
            <person name="Warren W."/>
            <person name="Mitreva M."/>
            <person name="Mardis E.R."/>
            <person name="Wilson R.K."/>
        </authorList>
    </citation>
    <scope>NUCLEOTIDE SEQUENCE [LARGE SCALE GENOMIC DNA]</scope>
    <source>
        <strain evidence="2 3">DSM 4568</strain>
    </source>
</reference>
<keyword evidence="1" id="KW-0812">Transmembrane</keyword>
<sequence length="45" mass="5470">MFFPLCSDWPKFNKLISLVYFLCFRTFILSPDVFQQSVMNNFHFT</sequence>
<accession>S3IPY9</accession>
<dbReference type="EMBL" id="ATDT01000026">
    <property type="protein sequence ID" value="EPF15868.1"/>
    <property type="molecule type" value="Genomic_DNA"/>
</dbReference>
<dbReference type="HOGENOM" id="CLU_3197656_0_0_6"/>
<gene>
    <name evidence="2" type="ORF">HMPREF0201_03043</name>
</gene>